<dbReference type="Pfam" id="PF01210">
    <property type="entry name" value="NAD_Gly3P_dh_N"/>
    <property type="match status" value="1"/>
</dbReference>
<dbReference type="InterPro" id="IPR006168">
    <property type="entry name" value="G3P_DH_NAD-dep"/>
</dbReference>
<proteinExistence type="predicted"/>
<feature type="domain" description="Glycerol-3-phosphate dehydrogenase NAD-dependent N-terminal" evidence="1">
    <location>
        <begin position="3"/>
        <end position="167"/>
    </location>
</feature>
<dbReference type="PANTHER" id="PTHR11728:SF1">
    <property type="entry name" value="GLYCEROL-3-PHOSPHATE DEHYDROGENASE [NAD(+)] 2, CHLOROPLASTIC"/>
    <property type="match status" value="1"/>
</dbReference>
<dbReference type="PRINTS" id="PR00077">
    <property type="entry name" value="GPDHDRGNASE"/>
</dbReference>
<dbReference type="EMBL" id="UINC01094074">
    <property type="protein sequence ID" value="SVC48996.1"/>
    <property type="molecule type" value="Genomic_DNA"/>
</dbReference>
<dbReference type="GO" id="GO:0051287">
    <property type="term" value="F:NAD binding"/>
    <property type="evidence" value="ECO:0007669"/>
    <property type="project" value="InterPro"/>
</dbReference>
<dbReference type="GO" id="GO:0046168">
    <property type="term" value="P:glycerol-3-phosphate catabolic process"/>
    <property type="evidence" value="ECO:0007669"/>
    <property type="project" value="InterPro"/>
</dbReference>
<feature type="non-terminal residue" evidence="2">
    <location>
        <position position="204"/>
    </location>
</feature>
<gene>
    <name evidence="2" type="ORF">METZ01_LOCUS301850</name>
</gene>
<protein>
    <recommendedName>
        <fullName evidence="1">Glycerol-3-phosphate dehydrogenase NAD-dependent N-terminal domain-containing protein</fullName>
    </recommendedName>
</protein>
<organism evidence="2">
    <name type="scientific">marine metagenome</name>
    <dbReference type="NCBI Taxonomy" id="408172"/>
    <lineage>
        <taxon>unclassified sequences</taxon>
        <taxon>metagenomes</taxon>
        <taxon>ecological metagenomes</taxon>
    </lineage>
</organism>
<dbReference type="GO" id="GO:0047952">
    <property type="term" value="F:glycerol-3-phosphate dehydrogenase [NAD(P)+] activity"/>
    <property type="evidence" value="ECO:0007669"/>
    <property type="project" value="TreeGrafter"/>
</dbReference>
<evidence type="ECO:0000259" key="1">
    <source>
        <dbReference type="Pfam" id="PF01210"/>
    </source>
</evidence>
<accession>A0A382MJS7</accession>
<reference evidence="2" key="1">
    <citation type="submission" date="2018-05" db="EMBL/GenBank/DDBJ databases">
        <authorList>
            <person name="Lanie J.A."/>
            <person name="Ng W.-L."/>
            <person name="Kazmierczak K.M."/>
            <person name="Andrzejewski T.M."/>
            <person name="Davidsen T.M."/>
            <person name="Wayne K.J."/>
            <person name="Tettelin H."/>
            <person name="Glass J.I."/>
            <person name="Rusch D."/>
            <person name="Podicherti R."/>
            <person name="Tsui H.-C.T."/>
            <person name="Winkler M.E."/>
        </authorList>
    </citation>
    <scope>NUCLEOTIDE SEQUENCE</scope>
</reference>
<dbReference type="SUPFAM" id="SSF51735">
    <property type="entry name" value="NAD(P)-binding Rossmann-fold domains"/>
    <property type="match status" value="1"/>
</dbReference>
<dbReference type="InterPro" id="IPR036291">
    <property type="entry name" value="NAD(P)-bd_dom_sf"/>
</dbReference>
<evidence type="ECO:0000313" key="2">
    <source>
        <dbReference type="EMBL" id="SVC48996.1"/>
    </source>
</evidence>
<dbReference type="GO" id="GO:0005829">
    <property type="term" value="C:cytosol"/>
    <property type="evidence" value="ECO:0007669"/>
    <property type="project" value="TreeGrafter"/>
</dbReference>
<dbReference type="PANTHER" id="PTHR11728">
    <property type="entry name" value="GLYCEROL-3-PHOSPHATE DEHYDROGENASE"/>
    <property type="match status" value="1"/>
</dbReference>
<dbReference type="AlphaFoldDB" id="A0A382MJS7"/>
<dbReference type="InterPro" id="IPR011128">
    <property type="entry name" value="G3P_DH_NAD-dep_N"/>
</dbReference>
<dbReference type="Gene3D" id="3.40.50.720">
    <property type="entry name" value="NAD(P)-binding Rossmann-like Domain"/>
    <property type="match status" value="1"/>
</dbReference>
<name>A0A382MJS7_9ZZZZ</name>
<sequence length="204" mass="22444">MAKILIFGAGSMGTAFSFPCSDKNHSVTIIGTHLENDFIDQINLKRVHPALNCDIPKNVKLLKFDKLSEEINKKIDLIVIAVISKGIEWASIELSKVLKNNTPILILTKGLAINNNNYEILAYKMERLMKKNGIKETNISAAGGPCLARGLANKIHTSVVFANTDIKIAKQISHLVSTDYYHVFTSDDVVGVETCAAIKNIFSM</sequence>